<feature type="compositionally biased region" description="Low complexity" evidence="1">
    <location>
        <begin position="19"/>
        <end position="33"/>
    </location>
</feature>
<evidence type="ECO:0000256" key="1">
    <source>
        <dbReference type="SAM" id="MobiDB-lite"/>
    </source>
</evidence>
<evidence type="ECO:0000313" key="2">
    <source>
        <dbReference type="EMBL" id="KAF2396029.1"/>
    </source>
</evidence>
<dbReference type="Proteomes" id="UP000799640">
    <property type="component" value="Unassembled WGS sequence"/>
</dbReference>
<organism evidence="2 3">
    <name type="scientific">Trichodelitschia bisporula</name>
    <dbReference type="NCBI Taxonomy" id="703511"/>
    <lineage>
        <taxon>Eukaryota</taxon>
        <taxon>Fungi</taxon>
        <taxon>Dikarya</taxon>
        <taxon>Ascomycota</taxon>
        <taxon>Pezizomycotina</taxon>
        <taxon>Dothideomycetes</taxon>
        <taxon>Dothideomycetes incertae sedis</taxon>
        <taxon>Phaeotrichales</taxon>
        <taxon>Phaeotrichaceae</taxon>
        <taxon>Trichodelitschia</taxon>
    </lineage>
</organism>
<feature type="compositionally biased region" description="Acidic residues" evidence="1">
    <location>
        <begin position="85"/>
        <end position="120"/>
    </location>
</feature>
<name>A0A6G1HJJ2_9PEZI</name>
<feature type="compositionally biased region" description="Acidic residues" evidence="1">
    <location>
        <begin position="127"/>
        <end position="138"/>
    </location>
</feature>
<feature type="compositionally biased region" description="Basic and acidic residues" evidence="1">
    <location>
        <begin position="70"/>
        <end position="84"/>
    </location>
</feature>
<dbReference type="AlphaFoldDB" id="A0A6G1HJJ2"/>
<protein>
    <submittedName>
        <fullName evidence="2">Uncharacterized protein</fullName>
    </submittedName>
</protein>
<dbReference type="EMBL" id="ML996709">
    <property type="protein sequence ID" value="KAF2396029.1"/>
    <property type="molecule type" value="Genomic_DNA"/>
</dbReference>
<feature type="region of interest" description="Disordered" evidence="1">
    <location>
        <begin position="17"/>
        <end position="36"/>
    </location>
</feature>
<feature type="region of interest" description="Disordered" evidence="1">
    <location>
        <begin position="69"/>
        <end position="153"/>
    </location>
</feature>
<gene>
    <name evidence="2" type="ORF">EJ06DRAFT_551998</name>
</gene>
<keyword evidence="3" id="KW-1185">Reference proteome</keyword>
<proteinExistence type="predicted"/>
<reference evidence="2" key="1">
    <citation type="journal article" date="2020" name="Stud. Mycol.">
        <title>101 Dothideomycetes genomes: a test case for predicting lifestyles and emergence of pathogens.</title>
        <authorList>
            <person name="Haridas S."/>
            <person name="Albert R."/>
            <person name="Binder M."/>
            <person name="Bloem J."/>
            <person name="Labutti K."/>
            <person name="Salamov A."/>
            <person name="Andreopoulos B."/>
            <person name="Baker S."/>
            <person name="Barry K."/>
            <person name="Bills G."/>
            <person name="Bluhm B."/>
            <person name="Cannon C."/>
            <person name="Castanera R."/>
            <person name="Culley D."/>
            <person name="Daum C."/>
            <person name="Ezra D."/>
            <person name="Gonzalez J."/>
            <person name="Henrissat B."/>
            <person name="Kuo A."/>
            <person name="Liang C."/>
            <person name="Lipzen A."/>
            <person name="Lutzoni F."/>
            <person name="Magnuson J."/>
            <person name="Mondo S."/>
            <person name="Nolan M."/>
            <person name="Ohm R."/>
            <person name="Pangilinan J."/>
            <person name="Park H.-J."/>
            <person name="Ramirez L."/>
            <person name="Alfaro M."/>
            <person name="Sun H."/>
            <person name="Tritt A."/>
            <person name="Yoshinaga Y."/>
            <person name="Zwiers L.-H."/>
            <person name="Turgeon B."/>
            <person name="Goodwin S."/>
            <person name="Spatafora J."/>
            <person name="Crous P."/>
            <person name="Grigoriev I."/>
        </authorList>
    </citation>
    <scope>NUCLEOTIDE SEQUENCE</scope>
    <source>
        <strain evidence="2">CBS 262.69</strain>
    </source>
</reference>
<accession>A0A6G1HJJ2</accession>
<feature type="compositionally biased region" description="Basic and acidic residues" evidence="1">
    <location>
        <begin position="144"/>
        <end position="153"/>
    </location>
</feature>
<evidence type="ECO:0000313" key="3">
    <source>
        <dbReference type="Proteomes" id="UP000799640"/>
    </source>
</evidence>
<sequence>MLAYGDSILAEAREIPLPSSCYGSGYSSKASSGPRHYPYKIRRRVADRMRVGARVEVEEVINQEYIQPQERGRRDTERLAHVEEAEVEGTEVEEPEEDETEEEDEEVVEMEEAEVEEADAEQAKETEAEEATDQEYMESQETAGEQKEWLAKL</sequence>